<dbReference type="InterPro" id="IPR037026">
    <property type="entry name" value="Vgr_OB-fold_dom_sf"/>
</dbReference>
<protein>
    <recommendedName>
        <fullName evidence="1">Gp5/Type VI secretion system Vgr protein OB-fold domain-containing protein</fullName>
    </recommendedName>
</protein>
<gene>
    <name evidence="2" type="ORF">ROE7235_03388</name>
</gene>
<proteinExistence type="predicted"/>
<name>A0A3B0MCK6_9RHOB</name>
<evidence type="ECO:0000259" key="1">
    <source>
        <dbReference type="Pfam" id="PF04717"/>
    </source>
</evidence>
<dbReference type="Gene3D" id="2.40.50.230">
    <property type="entry name" value="Gp5 N-terminal domain"/>
    <property type="match status" value="1"/>
</dbReference>
<dbReference type="InterPro" id="IPR006531">
    <property type="entry name" value="Gp5/Vgr_OB"/>
</dbReference>
<dbReference type="NCBIfam" id="TIGR01644">
    <property type="entry name" value="phage_P2_V"/>
    <property type="match status" value="1"/>
</dbReference>
<evidence type="ECO:0000313" key="2">
    <source>
        <dbReference type="EMBL" id="SUZ33615.1"/>
    </source>
</evidence>
<accession>A0A3B0MCK6</accession>
<dbReference type="Pfam" id="PF04717">
    <property type="entry name" value="Phage_base_V"/>
    <property type="match status" value="1"/>
</dbReference>
<evidence type="ECO:0000313" key="3">
    <source>
        <dbReference type="Proteomes" id="UP000272908"/>
    </source>
</evidence>
<dbReference type="InterPro" id="IPR013046">
    <property type="entry name" value="GpV/Gp45"/>
</dbReference>
<organism evidence="2 3">
    <name type="scientific">Roseinatronobacter ekhonensis</name>
    <dbReference type="NCBI Taxonomy" id="254356"/>
    <lineage>
        <taxon>Bacteria</taxon>
        <taxon>Pseudomonadati</taxon>
        <taxon>Pseudomonadota</taxon>
        <taxon>Alphaproteobacteria</taxon>
        <taxon>Rhodobacterales</taxon>
        <taxon>Paracoccaceae</taxon>
        <taxon>Roseinatronobacter</taxon>
    </lineage>
</organism>
<dbReference type="AlphaFoldDB" id="A0A3B0MCK6"/>
<dbReference type="RefSeq" id="WP_183073557.1">
    <property type="nucleotide sequence ID" value="NZ_UIHC01000060.1"/>
</dbReference>
<feature type="domain" description="Gp5/Type VI secretion system Vgr protein OB-fold" evidence="1">
    <location>
        <begin position="18"/>
        <end position="82"/>
    </location>
</feature>
<keyword evidence="3" id="KW-1185">Reference proteome</keyword>
<dbReference type="EMBL" id="UIHC01000060">
    <property type="protein sequence ID" value="SUZ33615.1"/>
    <property type="molecule type" value="Genomic_DNA"/>
</dbReference>
<reference evidence="3" key="1">
    <citation type="submission" date="2018-08" db="EMBL/GenBank/DDBJ databases">
        <authorList>
            <person name="Rodrigo-Torres L."/>
            <person name="Arahal R. D."/>
            <person name="Lucena T."/>
        </authorList>
    </citation>
    <scope>NUCLEOTIDE SEQUENCE [LARGE SCALE GENOMIC DNA]</scope>
    <source>
        <strain evidence="3">CECT 7235</strain>
    </source>
</reference>
<dbReference type="Proteomes" id="UP000272908">
    <property type="component" value="Unassembled WGS sequence"/>
</dbReference>
<sequence length="154" mass="15790">MSFAMAEIDRKLANMVQLGRITEIDSGNMRARVQIGDLTTAMIPVSQIAAGSIRMHWMPSAGEQVVVFAPSGEMGNAIIQGAVPQTGSAVAEDAAHPTIDLGGAELVITGNVKITGNVEIVGSVTVTEDVTANGISLVTHTHPESIGSVTGAPS</sequence>